<organism evidence="6 7">
    <name type="scientific">Daphnia pulex</name>
    <name type="common">Water flea</name>
    <dbReference type="NCBI Taxonomy" id="6669"/>
    <lineage>
        <taxon>Eukaryota</taxon>
        <taxon>Metazoa</taxon>
        <taxon>Ecdysozoa</taxon>
        <taxon>Arthropoda</taxon>
        <taxon>Crustacea</taxon>
        <taxon>Branchiopoda</taxon>
        <taxon>Diplostraca</taxon>
        <taxon>Cladocera</taxon>
        <taxon>Anomopoda</taxon>
        <taxon>Daphniidae</taxon>
        <taxon>Daphnia</taxon>
    </lineage>
</organism>
<dbReference type="Gene3D" id="3.40.50.2000">
    <property type="entry name" value="Glycogen Phosphorylase B"/>
    <property type="match status" value="1"/>
</dbReference>
<evidence type="ECO:0000256" key="5">
    <source>
        <dbReference type="RuleBase" id="RU362059"/>
    </source>
</evidence>
<dbReference type="InterPro" id="IPR035595">
    <property type="entry name" value="UDP_glycos_trans_CS"/>
</dbReference>
<accession>E9HIB9</accession>
<dbReference type="InterPro" id="IPR002213">
    <property type="entry name" value="UDP_glucos_trans"/>
</dbReference>
<dbReference type="OrthoDB" id="5835829at2759"/>
<dbReference type="InParanoid" id="E9HIB9"/>
<dbReference type="OMA" id="LMMINTH"/>
<dbReference type="PROSITE" id="PS00375">
    <property type="entry name" value="UDPGT"/>
    <property type="match status" value="1"/>
</dbReference>
<dbReference type="GO" id="GO:0008194">
    <property type="term" value="F:UDP-glycosyltransferase activity"/>
    <property type="evidence" value="ECO:0000318"/>
    <property type="project" value="GO_Central"/>
</dbReference>
<reference evidence="6 7" key="1">
    <citation type="journal article" date="2011" name="Science">
        <title>The ecoresponsive genome of Daphnia pulex.</title>
        <authorList>
            <person name="Colbourne J.K."/>
            <person name="Pfrender M.E."/>
            <person name="Gilbert D."/>
            <person name="Thomas W.K."/>
            <person name="Tucker A."/>
            <person name="Oakley T.H."/>
            <person name="Tokishita S."/>
            <person name="Aerts A."/>
            <person name="Arnold G.J."/>
            <person name="Basu M.K."/>
            <person name="Bauer D.J."/>
            <person name="Caceres C.E."/>
            <person name="Carmel L."/>
            <person name="Casola C."/>
            <person name="Choi J.H."/>
            <person name="Detter J.C."/>
            <person name="Dong Q."/>
            <person name="Dusheyko S."/>
            <person name="Eads B.D."/>
            <person name="Frohlich T."/>
            <person name="Geiler-Samerotte K.A."/>
            <person name="Gerlach D."/>
            <person name="Hatcher P."/>
            <person name="Jogdeo S."/>
            <person name="Krijgsveld J."/>
            <person name="Kriventseva E.V."/>
            <person name="Kultz D."/>
            <person name="Laforsch C."/>
            <person name="Lindquist E."/>
            <person name="Lopez J."/>
            <person name="Manak J.R."/>
            <person name="Muller J."/>
            <person name="Pangilinan J."/>
            <person name="Patwardhan R.P."/>
            <person name="Pitluck S."/>
            <person name="Pritham E.J."/>
            <person name="Rechtsteiner A."/>
            <person name="Rho M."/>
            <person name="Rogozin I.B."/>
            <person name="Sakarya O."/>
            <person name="Salamov A."/>
            <person name="Schaack S."/>
            <person name="Shapiro H."/>
            <person name="Shiga Y."/>
            <person name="Skalitzky C."/>
            <person name="Smith Z."/>
            <person name="Souvorov A."/>
            <person name="Sung W."/>
            <person name="Tang Z."/>
            <person name="Tsuchiya D."/>
            <person name="Tu H."/>
            <person name="Vos H."/>
            <person name="Wang M."/>
            <person name="Wolf Y.I."/>
            <person name="Yamagata H."/>
            <person name="Yamada T."/>
            <person name="Ye Y."/>
            <person name="Shaw J.R."/>
            <person name="Andrews J."/>
            <person name="Crease T.J."/>
            <person name="Tang H."/>
            <person name="Lucas S.M."/>
            <person name="Robertson H.M."/>
            <person name="Bork P."/>
            <person name="Koonin E.V."/>
            <person name="Zdobnov E.M."/>
            <person name="Grigoriev I.V."/>
            <person name="Lynch M."/>
            <person name="Boore J.L."/>
        </authorList>
    </citation>
    <scope>NUCLEOTIDE SEQUENCE [LARGE SCALE GENOMIC DNA]</scope>
</reference>
<comment type="subcellular location">
    <subcellularLocation>
        <location evidence="5">Membrane</location>
        <topology evidence="5">Single-pass membrane protein</topology>
    </subcellularLocation>
</comment>
<dbReference type="EMBL" id="GL732654">
    <property type="protein sequence ID" value="EFX68473.1"/>
    <property type="molecule type" value="Genomic_DNA"/>
</dbReference>
<dbReference type="Pfam" id="PF00201">
    <property type="entry name" value="UDPGT"/>
    <property type="match status" value="1"/>
</dbReference>
<evidence type="ECO:0000256" key="3">
    <source>
        <dbReference type="ARBA" id="ARBA00022679"/>
    </source>
</evidence>
<dbReference type="FunFam" id="3.40.50.2000:FF:000021">
    <property type="entry name" value="UDP-glucuronosyltransferase"/>
    <property type="match status" value="1"/>
</dbReference>
<dbReference type="PANTHER" id="PTHR48043:SF159">
    <property type="entry name" value="EG:EG0003.4 PROTEIN-RELATED"/>
    <property type="match status" value="1"/>
</dbReference>
<dbReference type="GO" id="GO:0015020">
    <property type="term" value="F:glucuronosyltransferase activity"/>
    <property type="evidence" value="ECO:0007669"/>
    <property type="project" value="UniProtKB-EC"/>
</dbReference>
<dbReference type="SUPFAM" id="SSF53756">
    <property type="entry name" value="UDP-Glycosyltransferase/glycogen phosphorylase"/>
    <property type="match status" value="1"/>
</dbReference>
<feature type="transmembrane region" description="Helical" evidence="5">
    <location>
        <begin position="379"/>
        <end position="398"/>
    </location>
</feature>
<name>E9HIB9_DAPPU</name>
<dbReference type="CDD" id="cd03784">
    <property type="entry name" value="GT1_Gtf-like"/>
    <property type="match status" value="1"/>
</dbReference>
<keyword evidence="5" id="KW-1133">Transmembrane helix</keyword>
<dbReference type="KEGG" id="dpx:DAPPUDRAFT_301446"/>
<keyword evidence="5" id="KW-0472">Membrane</keyword>
<evidence type="ECO:0000313" key="7">
    <source>
        <dbReference type="Proteomes" id="UP000000305"/>
    </source>
</evidence>
<dbReference type="eggNOG" id="KOG1192">
    <property type="taxonomic scope" value="Eukaryota"/>
</dbReference>
<evidence type="ECO:0000313" key="6">
    <source>
        <dbReference type="EMBL" id="EFX68473.1"/>
    </source>
</evidence>
<comment type="catalytic activity">
    <reaction evidence="5">
        <text>glucuronate acceptor + UDP-alpha-D-glucuronate = acceptor beta-D-glucuronoside + UDP + H(+)</text>
        <dbReference type="Rhea" id="RHEA:21032"/>
        <dbReference type="ChEBI" id="CHEBI:15378"/>
        <dbReference type="ChEBI" id="CHEBI:58052"/>
        <dbReference type="ChEBI" id="CHEBI:58223"/>
        <dbReference type="ChEBI" id="CHEBI:132367"/>
        <dbReference type="ChEBI" id="CHEBI:132368"/>
        <dbReference type="EC" id="2.4.1.17"/>
    </reaction>
</comment>
<dbReference type="GO" id="GO:0016020">
    <property type="term" value="C:membrane"/>
    <property type="evidence" value="ECO:0007669"/>
    <property type="project" value="UniProtKB-SubCell"/>
</dbReference>
<keyword evidence="5" id="KW-0812">Transmembrane</keyword>
<dbReference type="AlphaFoldDB" id="E9HIB9"/>
<dbReference type="STRING" id="6669.E9HIB9"/>
<dbReference type="Proteomes" id="UP000000305">
    <property type="component" value="Unassembled WGS sequence"/>
</dbReference>
<keyword evidence="2 4" id="KW-0328">Glycosyltransferase</keyword>
<dbReference type="HOGENOM" id="CLU_012949_0_3_1"/>
<sequence>MFTRPGIIAETLYNDQRVRDLMANDHFDLVMVSITFNAASYPLAWHFKTPLVMMTPNAIFPGVITSLGEEEQPSHIPFFMSSFTNQMNLFQRTVNTFTTHLFGYFIHQFHHEKIHGIVRKTILPDCPPLLELERNISLVFTNTHPSINYARAMPPVIVEVGGIHCRPARPLPRDLENFLADSDDFGFILFAVGSMLPMEKMAEDLAQSFIQTFARLPQKVIWQWKGKIRTDLPANVLAIPWLPQQDLLGHSGCRGFITHGGLNSLQEAIFHGVPVLGLPFGIDQYLNLARAVNDGYALQLEWRDVDESTLSAAIDKLLFNRSFSIAARRLSGLLRDQLQSPLERAVFWTEYVIRHNGSMDHLRLGSRKLAPYQRSLIDVYLVLVLIASLPLWLVFLCLRCCWSTKTKAATAMSKKSKQE</sequence>
<protein>
    <recommendedName>
        <fullName evidence="5">UDP-glucuronosyltransferase</fullName>
        <ecNumber evidence="5">2.4.1.17</ecNumber>
    </recommendedName>
</protein>
<evidence type="ECO:0000256" key="2">
    <source>
        <dbReference type="ARBA" id="ARBA00022676"/>
    </source>
</evidence>
<proteinExistence type="inferred from homology"/>
<keyword evidence="7" id="KW-1185">Reference proteome</keyword>
<keyword evidence="3 4" id="KW-0808">Transferase</keyword>
<dbReference type="InterPro" id="IPR050271">
    <property type="entry name" value="UDP-glycosyltransferase"/>
</dbReference>
<evidence type="ECO:0000256" key="4">
    <source>
        <dbReference type="RuleBase" id="RU003718"/>
    </source>
</evidence>
<dbReference type="PANTHER" id="PTHR48043">
    <property type="entry name" value="EG:EG0003.4 PROTEIN-RELATED"/>
    <property type="match status" value="1"/>
</dbReference>
<gene>
    <name evidence="6" type="ORF">DAPPUDRAFT_301446</name>
</gene>
<dbReference type="EC" id="2.4.1.17" evidence="5"/>
<dbReference type="PhylomeDB" id="E9HIB9"/>
<evidence type="ECO:0000256" key="1">
    <source>
        <dbReference type="ARBA" id="ARBA00009995"/>
    </source>
</evidence>
<comment type="similarity">
    <text evidence="1 4">Belongs to the UDP-glycosyltransferase family.</text>
</comment>